<name>A0A6P4ADG8_ZIZJJ</name>
<dbReference type="PANTHER" id="PTHR24414:SF44">
    <property type="entry name" value="F-BOX DOMAIN-CONTAINING PROTEIN"/>
    <property type="match status" value="1"/>
</dbReference>
<dbReference type="InterPro" id="IPR050354">
    <property type="entry name" value="F-box/kelch-repeat_ARATH"/>
</dbReference>
<protein>
    <submittedName>
        <fullName evidence="2">F-box/kelch-repeat protein At1g23390</fullName>
    </submittedName>
</protein>
<accession>A0A6P4ADG8</accession>
<dbReference type="FunCoup" id="A0A6P4ADG8">
    <property type="interactions" value="831"/>
</dbReference>
<dbReference type="RefSeq" id="XP_015894711.3">
    <property type="nucleotide sequence ID" value="XM_016039225.4"/>
</dbReference>
<dbReference type="AlphaFoldDB" id="A0A6P4ADG8"/>
<dbReference type="SUPFAM" id="SSF117281">
    <property type="entry name" value="Kelch motif"/>
    <property type="match status" value="1"/>
</dbReference>
<gene>
    <name evidence="2" type="primary">LOC125419992</name>
</gene>
<organism evidence="1 2">
    <name type="scientific">Ziziphus jujuba</name>
    <name type="common">Chinese jujube</name>
    <name type="synonym">Ziziphus sativa</name>
    <dbReference type="NCBI Taxonomy" id="326968"/>
    <lineage>
        <taxon>Eukaryota</taxon>
        <taxon>Viridiplantae</taxon>
        <taxon>Streptophyta</taxon>
        <taxon>Embryophyta</taxon>
        <taxon>Tracheophyta</taxon>
        <taxon>Spermatophyta</taxon>
        <taxon>Magnoliopsida</taxon>
        <taxon>eudicotyledons</taxon>
        <taxon>Gunneridae</taxon>
        <taxon>Pentapetalae</taxon>
        <taxon>rosids</taxon>
        <taxon>fabids</taxon>
        <taxon>Rosales</taxon>
        <taxon>Rhamnaceae</taxon>
        <taxon>Paliureae</taxon>
        <taxon>Ziziphus</taxon>
    </lineage>
</organism>
<dbReference type="Proteomes" id="UP001652623">
    <property type="component" value="Chromosome 12"/>
</dbReference>
<evidence type="ECO:0000313" key="1">
    <source>
        <dbReference type="Proteomes" id="UP001652623"/>
    </source>
</evidence>
<dbReference type="PANTHER" id="PTHR24414">
    <property type="entry name" value="F-BOX/KELCH-REPEAT PROTEIN SKIP4"/>
    <property type="match status" value="1"/>
</dbReference>
<dbReference type="KEGG" id="zju:125419992"/>
<dbReference type="InParanoid" id="A0A6P4ADG8"/>
<reference evidence="2" key="1">
    <citation type="submission" date="2025-08" db="UniProtKB">
        <authorList>
            <consortium name="RefSeq"/>
        </authorList>
    </citation>
    <scope>IDENTIFICATION</scope>
    <source>
        <tissue evidence="2">Seedling</tissue>
    </source>
</reference>
<keyword evidence="1" id="KW-1185">Reference proteome</keyword>
<dbReference type="InterPro" id="IPR015915">
    <property type="entry name" value="Kelch-typ_b-propeller"/>
</dbReference>
<dbReference type="Gene3D" id="2.120.10.80">
    <property type="entry name" value="Kelch-type beta propeller"/>
    <property type="match status" value="1"/>
</dbReference>
<proteinExistence type="predicted"/>
<dbReference type="GO" id="GO:0043161">
    <property type="term" value="P:proteasome-mediated ubiquitin-dependent protein catabolic process"/>
    <property type="evidence" value="ECO:0007669"/>
    <property type="project" value="TreeGrafter"/>
</dbReference>
<dbReference type="GeneID" id="125419992"/>
<sequence length="375" mass="41919">MAEQQQQEETPIHGDVLEAVLSHVPLIDLLPAYYVSKSWKRAVSSSLLHVNTIKPWLIVHAQSTRSPYSITTHAYDPRSRVWIQIHRPSVVNSISALRSSHSTLLYMLSPSKFAFSFDPLHHTWHHADPPLVWRADPIVAMVGHLIVVAGGACDYEDDPLAVEIYDLKSRAWERCDSMPSILKDSASSTWLSIAVDGYKMYVTEKCSGTTYAFNPSSKTWFGPFDLRPEPTCFCWAIGFAGGSMLVVGLLGNSEDVKSLKMWEVRGESLECKEIGEMPTSLVEKLKSDSPYVSSIAMSTMGNFVYLHNQSDPREVIQCEIVDGMCRWGSVRNAVVNDTTRMQRMVLSCGDVGMKDLHTGMAMGLKTRNFEVIHSD</sequence>
<dbReference type="InterPro" id="IPR036047">
    <property type="entry name" value="F-box-like_dom_sf"/>
</dbReference>
<dbReference type="GO" id="GO:0005829">
    <property type="term" value="C:cytosol"/>
    <property type="evidence" value="ECO:0007669"/>
    <property type="project" value="TreeGrafter"/>
</dbReference>
<evidence type="ECO:0000313" key="2">
    <source>
        <dbReference type="RefSeq" id="XP_015894711.3"/>
    </source>
</evidence>
<dbReference type="SUPFAM" id="SSF81383">
    <property type="entry name" value="F-box domain"/>
    <property type="match status" value="1"/>
</dbReference>
<dbReference type="GO" id="GO:0005634">
    <property type="term" value="C:nucleus"/>
    <property type="evidence" value="ECO:0007669"/>
    <property type="project" value="TreeGrafter"/>
</dbReference>